<dbReference type="InterPro" id="IPR029320">
    <property type="entry name" value="Acyl-CoA_ox_N"/>
</dbReference>
<comment type="subcellular location">
    <subcellularLocation>
        <location evidence="3">Peroxisome</location>
    </subcellularLocation>
</comment>
<feature type="domain" description="Acyl-coenzyme A oxidase N-terminal" evidence="15">
    <location>
        <begin position="44"/>
        <end position="147"/>
    </location>
</feature>
<dbReference type="FunFam" id="1.20.140.10:FF:000015">
    <property type="entry name" value="Acyl-coenzyme A oxidase"/>
    <property type="match status" value="1"/>
</dbReference>
<dbReference type="FunFam" id="2.40.110.10:FF:000003">
    <property type="entry name" value="Acyl-coenzyme A oxidase"/>
    <property type="match status" value="1"/>
</dbReference>
<dbReference type="SUPFAM" id="SSF56645">
    <property type="entry name" value="Acyl-CoA dehydrogenase NM domain-like"/>
    <property type="match status" value="1"/>
</dbReference>
<feature type="binding site" evidence="13">
    <location>
        <position position="153"/>
    </location>
    <ligand>
        <name>FAD</name>
        <dbReference type="ChEBI" id="CHEBI:57692"/>
    </ligand>
</feature>
<dbReference type="GeneID" id="14870781"/>
<dbReference type="KEGG" id="dfa:DFA_03868"/>
<dbReference type="PANTHER" id="PTHR10909">
    <property type="entry name" value="ELECTRON TRANSPORT OXIDOREDUCTASE"/>
    <property type="match status" value="1"/>
</dbReference>
<dbReference type="Proteomes" id="UP000007797">
    <property type="component" value="Unassembled WGS sequence"/>
</dbReference>
<evidence type="ECO:0000256" key="9">
    <source>
        <dbReference type="ARBA" id="ARBA00023098"/>
    </source>
</evidence>
<dbReference type="FunFam" id="1.20.140.10:FF:000013">
    <property type="entry name" value="Acyl-coenzyme A oxidase"/>
    <property type="match status" value="1"/>
</dbReference>
<dbReference type="PIRSF" id="PIRSF000168">
    <property type="entry name" value="Acyl-CoA_oxidase"/>
    <property type="match status" value="1"/>
</dbReference>
<dbReference type="GO" id="GO:0003997">
    <property type="term" value="F:acyl-CoA oxidase activity"/>
    <property type="evidence" value="ECO:0007669"/>
    <property type="project" value="UniProtKB-EC"/>
</dbReference>
<evidence type="ECO:0000256" key="11">
    <source>
        <dbReference type="PIRNR" id="PIRNR000168"/>
    </source>
</evidence>
<evidence type="ECO:0000256" key="10">
    <source>
        <dbReference type="ARBA" id="ARBA00023140"/>
    </source>
</evidence>
<comment type="similarity">
    <text evidence="4 11">Belongs to the acyl-CoA oxidase family.</text>
</comment>
<dbReference type="Gene3D" id="2.40.110.10">
    <property type="entry name" value="Butyryl-CoA Dehydrogenase, subunit A, domain 2"/>
    <property type="match status" value="1"/>
</dbReference>
<accession>F4Q0M3</accession>
<feature type="active site" description="Proton acceptor" evidence="12">
    <location>
        <position position="441"/>
    </location>
</feature>
<dbReference type="RefSeq" id="XP_004366278.1">
    <property type="nucleotide sequence ID" value="XM_004366221.1"/>
</dbReference>
<name>F4Q0M3_CACFS</name>
<dbReference type="InterPro" id="IPR012258">
    <property type="entry name" value="Acyl-CoA_oxidase"/>
</dbReference>
<dbReference type="PANTHER" id="PTHR10909:SF250">
    <property type="entry name" value="PEROXISOMAL ACYL-COENZYME A OXIDASE 1"/>
    <property type="match status" value="1"/>
</dbReference>
<dbReference type="InterPro" id="IPR046373">
    <property type="entry name" value="Acyl-CoA_Oxase/DH_mid-dom_sf"/>
</dbReference>
<dbReference type="EMBL" id="GL883018">
    <property type="protein sequence ID" value="EGG18374.1"/>
    <property type="molecule type" value="Genomic_DNA"/>
</dbReference>
<keyword evidence="8" id="KW-0560">Oxidoreductase</keyword>
<evidence type="ECO:0000256" key="8">
    <source>
        <dbReference type="ARBA" id="ARBA00023002"/>
    </source>
</evidence>
<reference evidence="18" key="1">
    <citation type="journal article" date="2011" name="Genome Res.">
        <title>Phylogeny-wide analysis of social amoeba genomes highlights ancient origins for complex intercellular communication.</title>
        <authorList>
            <person name="Heidel A.J."/>
            <person name="Lawal H.M."/>
            <person name="Felder M."/>
            <person name="Schilde C."/>
            <person name="Helps N.R."/>
            <person name="Tunggal B."/>
            <person name="Rivero F."/>
            <person name="John U."/>
            <person name="Schleicher M."/>
            <person name="Eichinger L."/>
            <person name="Platzer M."/>
            <person name="Noegel A.A."/>
            <person name="Schaap P."/>
            <person name="Gloeckner G."/>
        </authorList>
    </citation>
    <scope>NUCLEOTIDE SEQUENCE [LARGE SCALE GENOMIC DNA]</scope>
    <source>
        <strain evidence="18">SH3</strain>
    </source>
</reference>
<keyword evidence="10" id="KW-0576">Peroxisome</keyword>
<comment type="catalytic activity">
    <reaction evidence="1">
        <text>a 2,3-saturated acyl-CoA + O2 = a (2E)-enoyl-CoA + H2O2</text>
        <dbReference type="Rhea" id="RHEA:38959"/>
        <dbReference type="ChEBI" id="CHEBI:15379"/>
        <dbReference type="ChEBI" id="CHEBI:16240"/>
        <dbReference type="ChEBI" id="CHEBI:58856"/>
        <dbReference type="ChEBI" id="CHEBI:65111"/>
        <dbReference type="EC" id="1.3.3.6"/>
    </reaction>
</comment>
<evidence type="ECO:0000313" key="17">
    <source>
        <dbReference type="EMBL" id="EGG18374.1"/>
    </source>
</evidence>
<evidence type="ECO:0000256" key="4">
    <source>
        <dbReference type="ARBA" id="ARBA00006288"/>
    </source>
</evidence>
<evidence type="ECO:0000256" key="7">
    <source>
        <dbReference type="ARBA" id="ARBA00022832"/>
    </source>
</evidence>
<protein>
    <recommendedName>
        <fullName evidence="11">Acyl-coenzyme A oxidase</fullName>
    </recommendedName>
</protein>
<dbReference type="OMA" id="RDFHAMS"/>
<dbReference type="STRING" id="1054147.F4Q0M3"/>
<dbReference type="GO" id="GO:0055088">
    <property type="term" value="P:lipid homeostasis"/>
    <property type="evidence" value="ECO:0007669"/>
    <property type="project" value="TreeGrafter"/>
</dbReference>
<sequence length="691" mass="77643">MSTTTQALQDIKNERSKASFHVETMTNIIYDQESLDTKVKPTTQRINIKRKVKEAYSKDPVISKPEQHYFLSREDQFSRCLDVVSRVINIKKNLGLVNTPGLEFHRELGHEMPLLLHDVVFAGCIKSLASDEQLKEWLPKILNYQWIGSYSQTELGHGSNVASLETTIHYIEETDEFEINSPSLTSTKWWIGALGKISTHTIVFGQLWLKEKATGELKNYGVHPVLVQIRSLDDHIPLKGVEVGDIGPKFGFNMVDNGYLRLDKFKVPRSNLLSRFFQVTRQGHYIAPPHPRLVYAGMVGVRAHLIEDSFTQMAKAITIATRYSIVRRQFKTNSIIENMVLNYGSQQMRIFPSIAATYAFAFMGKRLYQSHVAMMTAIKKNHDVSRLSELHSLSSGLKSLCTTIACKAIDDCRLACGGHGYSNLSGLPTLYAGYAHVLTAEGENNILPQQTARYLLKVFKDVLLSGQTKVGETVQYLVNESNDQSHATLEQFLGLPVGQFATGQTLLKPEVLLKLYTQRSFSELARLAFLLQDATANGDDLAQTWTELNTDCIRVSHAYCQVYILSSFFDEINRLPTSPSKDVLVKLAQLYALVQLETSAGDFLRSGFLLPKHIDTIRGLIPYLLRQLRPDALPLVEAFEVSDLALASAIGRSDGKAYETLFNLVKSQPFNQPKVVDGFNQYLQPIIKSKL</sequence>
<dbReference type="InterPro" id="IPR037069">
    <property type="entry name" value="AcylCoA_DH/ox_N_sf"/>
</dbReference>
<evidence type="ECO:0000256" key="12">
    <source>
        <dbReference type="PIRSR" id="PIRSR000168-1"/>
    </source>
</evidence>
<dbReference type="InterPro" id="IPR055060">
    <property type="entry name" value="ACOX_C_alpha1"/>
</dbReference>
<dbReference type="GO" id="GO:0005504">
    <property type="term" value="F:fatty acid binding"/>
    <property type="evidence" value="ECO:0007669"/>
    <property type="project" value="TreeGrafter"/>
</dbReference>
<dbReference type="Pfam" id="PF22924">
    <property type="entry name" value="ACOX_C_alpha1"/>
    <property type="match status" value="1"/>
</dbReference>
<keyword evidence="5 11" id="KW-0285">Flavoprotein</keyword>
<keyword evidence="18" id="KW-1185">Reference proteome</keyword>
<dbReference type="Gene3D" id="1.20.140.10">
    <property type="entry name" value="Butyryl-CoA Dehydrogenase, subunit A, domain 3"/>
    <property type="match status" value="2"/>
</dbReference>
<evidence type="ECO:0000313" key="18">
    <source>
        <dbReference type="Proteomes" id="UP000007797"/>
    </source>
</evidence>
<feature type="binding site" evidence="13">
    <location>
        <position position="192"/>
    </location>
    <ligand>
        <name>FAD</name>
        <dbReference type="ChEBI" id="CHEBI:57692"/>
    </ligand>
</feature>
<dbReference type="InterPro" id="IPR036250">
    <property type="entry name" value="AcylCo_DH-like_C"/>
</dbReference>
<dbReference type="GO" id="GO:0071949">
    <property type="term" value="F:FAD binding"/>
    <property type="evidence" value="ECO:0007669"/>
    <property type="project" value="InterPro"/>
</dbReference>
<dbReference type="Pfam" id="PF14749">
    <property type="entry name" value="Acyl-CoA_ox_N"/>
    <property type="match status" value="1"/>
</dbReference>
<keyword evidence="6 11" id="KW-0274">FAD</keyword>
<dbReference type="OrthoDB" id="538336at2759"/>
<keyword evidence="7" id="KW-0276">Fatty acid metabolism</keyword>
<feature type="domain" description="Acyl-CoA oxidase C-terminal" evidence="14">
    <location>
        <begin position="509"/>
        <end position="688"/>
    </location>
</feature>
<gene>
    <name evidence="17" type="ORF">DFA_03868</name>
</gene>
<dbReference type="Pfam" id="PF01756">
    <property type="entry name" value="ACOX"/>
    <property type="match status" value="1"/>
</dbReference>
<dbReference type="GO" id="GO:0033540">
    <property type="term" value="P:fatty acid beta-oxidation using acyl-CoA oxidase"/>
    <property type="evidence" value="ECO:0007669"/>
    <property type="project" value="TreeGrafter"/>
</dbReference>
<evidence type="ECO:0000256" key="13">
    <source>
        <dbReference type="PIRSR" id="PIRSR000168-2"/>
    </source>
</evidence>
<evidence type="ECO:0000259" key="16">
    <source>
        <dbReference type="Pfam" id="PF22924"/>
    </source>
</evidence>
<evidence type="ECO:0000259" key="14">
    <source>
        <dbReference type="Pfam" id="PF01756"/>
    </source>
</evidence>
<dbReference type="InterPro" id="IPR009100">
    <property type="entry name" value="AcylCoA_DH/oxidase_NM_dom_sf"/>
</dbReference>
<comment type="cofactor">
    <cofactor evidence="2">
        <name>FAD</name>
        <dbReference type="ChEBI" id="CHEBI:57692"/>
    </cofactor>
</comment>
<dbReference type="GO" id="GO:0005777">
    <property type="term" value="C:peroxisome"/>
    <property type="evidence" value="ECO:0007669"/>
    <property type="project" value="UniProtKB-SubCell"/>
</dbReference>
<dbReference type="SUPFAM" id="SSF47203">
    <property type="entry name" value="Acyl-CoA dehydrogenase C-terminal domain-like"/>
    <property type="match status" value="2"/>
</dbReference>
<evidence type="ECO:0000256" key="3">
    <source>
        <dbReference type="ARBA" id="ARBA00004275"/>
    </source>
</evidence>
<evidence type="ECO:0000256" key="5">
    <source>
        <dbReference type="ARBA" id="ARBA00022630"/>
    </source>
</evidence>
<proteinExistence type="inferred from homology"/>
<dbReference type="InterPro" id="IPR002655">
    <property type="entry name" value="Acyl-CoA_oxidase_C"/>
</dbReference>
<keyword evidence="9" id="KW-0443">Lipid metabolism</keyword>
<organism evidence="17 18">
    <name type="scientific">Cavenderia fasciculata</name>
    <name type="common">Slime mold</name>
    <name type="synonym">Dictyostelium fasciculatum</name>
    <dbReference type="NCBI Taxonomy" id="261658"/>
    <lineage>
        <taxon>Eukaryota</taxon>
        <taxon>Amoebozoa</taxon>
        <taxon>Evosea</taxon>
        <taxon>Eumycetozoa</taxon>
        <taxon>Dictyostelia</taxon>
        <taxon>Acytosteliales</taxon>
        <taxon>Cavenderiaceae</taxon>
        <taxon>Cavenderia</taxon>
    </lineage>
</organism>
<evidence type="ECO:0000256" key="1">
    <source>
        <dbReference type="ARBA" id="ARBA00001201"/>
    </source>
</evidence>
<evidence type="ECO:0000259" key="15">
    <source>
        <dbReference type="Pfam" id="PF14749"/>
    </source>
</evidence>
<evidence type="ECO:0000256" key="2">
    <source>
        <dbReference type="ARBA" id="ARBA00001974"/>
    </source>
</evidence>
<feature type="domain" description="Acyl-CoA oxidase C-alpha1" evidence="16">
    <location>
        <begin position="295"/>
        <end position="456"/>
    </location>
</feature>
<evidence type="ECO:0000256" key="6">
    <source>
        <dbReference type="ARBA" id="ARBA00022827"/>
    </source>
</evidence>
<dbReference type="AlphaFoldDB" id="F4Q0M3"/>
<dbReference type="Gene3D" id="1.10.540.10">
    <property type="entry name" value="Acyl-CoA dehydrogenase/oxidase, N-terminal domain"/>
    <property type="match status" value="1"/>
</dbReference>